<reference evidence="2 3" key="1">
    <citation type="submission" date="2018-06" db="EMBL/GenBank/DDBJ databases">
        <authorList>
            <consortium name="Pathogen Informatics"/>
            <person name="Doyle S."/>
        </authorList>
    </citation>
    <scope>NUCLEOTIDE SEQUENCE [LARGE SCALE GENOMIC DNA]</scope>
    <source>
        <strain evidence="2 3">NCTC13456</strain>
    </source>
</reference>
<sequence>MKINLLLAISFCFMNILLAQVGIGTSNPNATLDVAIDSNYKSGDKAGVAFPMMSGNQIEAMSTTDLKAGTLVYANAISTNTIPDIDALGLWYWSGDMTKKWEPLNLGYKKVVSYFYAPSIALPTDIAGVSTDSSSTIWYDSATSMFNVKLFEIYKSQFDLSGNVSGVKKSALKSPSATSIPVLNKTDLEYFVTYFDNQVFDPSKITLDDNGVLKYSILSNPMVTENTFMNIVFKVK</sequence>
<name>A0A376J2E5_9FLAO</name>
<proteinExistence type="predicted"/>
<dbReference type="STRING" id="343874.GCA_000805695_01577"/>
<dbReference type="EMBL" id="UFXS01000002">
    <property type="protein sequence ID" value="STE54842.1"/>
    <property type="molecule type" value="Genomic_DNA"/>
</dbReference>
<evidence type="ECO:0000313" key="3">
    <source>
        <dbReference type="Proteomes" id="UP000254737"/>
    </source>
</evidence>
<feature type="chain" id="PRO_5016572827" evidence="1">
    <location>
        <begin position="20"/>
        <end position="236"/>
    </location>
</feature>
<dbReference type="RefSeq" id="WP_038336284.1">
    <property type="nucleotide sequence ID" value="NZ_JSYQ01000022.1"/>
</dbReference>
<gene>
    <name evidence="2" type="ORF">NCTC13456_03533</name>
</gene>
<evidence type="ECO:0000313" key="2">
    <source>
        <dbReference type="EMBL" id="STE54842.1"/>
    </source>
</evidence>
<keyword evidence="1" id="KW-0732">Signal</keyword>
<accession>A0A376J2E5</accession>
<feature type="signal peptide" evidence="1">
    <location>
        <begin position="1"/>
        <end position="19"/>
    </location>
</feature>
<protein>
    <submittedName>
        <fullName evidence="2">Uncharacterized protein</fullName>
    </submittedName>
</protein>
<dbReference type="OrthoDB" id="9808953at2"/>
<evidence type="ECO:0000256" key="1">
    <source>
        <dbReference type="SAM" id="SignalP"/>
    </source>
</evidence>
<dbReference type="AlphaFoldDB" id="A0A376J2E5"/>
<dbReference type="Proteomes" id="UP000254737">
    <property type="component" value="Unassembled WGS sequence"/>
</dbReference>
<organism evidence="2 3">
    <name type="scientific">Empedobacter falsenii</name>
    <dbReference type="NCBI Taxonomy" id="343874"/>
    <lineage>
        <taxon>Bacteria</taxon>
        <taxon>Pseudomonadati</taxon>
        <taxon>Bacteroidota</taxon>
        <taxon>Flavobacteriia</taxon>
        <taxon>Flavobacteriales</taxon>
        <taxon>Weeksellaceae</taxon>
        <taxon>Empedobacter</taxon>
    </lineage>
</organism>